<dbReference type="AlphaFoldDB" id="A0A4R5BLB2"/>
<organism evidence="1 2">
    <name type="scientific">Actinomadura rubrisoli</name>
    <dbReference type="NCBI Taxonomy" id="2530368"/>
    <lineage>
        <taxon>Bacteria</taxon>
        <taxon>Bacillati</taxon>
        <taxon>Actinomycetota</taxon>
        <taxon>Actinomycetes</taxon>
        <taxon>Streptosporangiales</taxon>
        <taxon>Thermomonosporaceae</taxon>
        <taxon>Actinomadura</taxon>
    </lineage>
</organism>
<dbReference type="RefSeq" id="WP_131894740.1">
    <property type="nucleotide sequence ID" value="NZ_SMKU01000086.1"/>
</dbReference>
<evidence type="ECO:0000313" key="1">
    <source>
        <dbReference type="EMBL" id="TDD85860.1"/>
    </source>
</evidence>
<dbReference type="EMBL" id="SMKU01000086">
    <property type="protein sequence ID" value="TDD85860.1"/>
    <property type="molecule type" value="Genomic_DNA"/>
</dbReference>
<accession>A0A4R5BLB2</accession>
<dbReference type="Proteomes" id="UP000294513">
    <property type="component" value="Unassembled WGS sequence"/>
</dbReference>
<name>A0A4R5BLB2_9ACTN</name>
<keyword evidence="2" id="KW-1185">Reference proteome</keyword>
<evidence type="ECO:0000313" key="2">
    <source>
        <dbReference type="Proteomes" id="UP000294513"/>
    </source>
</evidence>
<proteinExistence type="predicted"/>
<comment type="caution">
    <text evidence="1">The sequence shown here is derived from an EMBL/GenBank/DDBJ whole genome shotgun (WGS) entry which is preliminary data.</text>
</comment>
<protein>
    <submittedName>
        <fullName evidence="1">Uncharacterized protein</fullName>
    </submittedName>
</protein>
<gene>
    <name evidence="1" type="ORF">E1298_18190</name>
</gene>
<sequence>MPAQIIRGDYGVHQFASHLGLSRWQMRVGREHGLLPGPDIDGERWSADLADEVRGNGAQVIAMFGDEPPIGSARAAARLASRVGLDVERRDVEMLVARGDLNVISSFRGYPVYLKRDLDRLDPDSVREVVSARKGPLIDTVDASGAAMILDWPRKTFDRISADRGLVTDRLGRYALSDIQALGVDENLTRQVLDEKRRLALAKAQRSETKIEDVVRGWLLQCTAYVDRAVAQPPDTAALGRAIRTLVMARAETERQQCAAP</sequence>
<dbReference type="OrthoDB" id="3430427at2"/>
<reference evidence="1 2" key="1">
    <citation type="submission" date="2019-03" db="EMBL/GenBank/DDBJ databases">
        <title>Draft genome sequences of novel Actinobacteria.</title>
        <authorList>
            <person name="Sahin N."/>
            <person name="Ay H."/>
            <person name="Saygin H."/>
        </authorList>
    </citation>
    <scope>NUCLEOTIDE SEQUENCE [LARGE SCALE GENOMIC DNA]</scope>
    <source>
        <strain evidence="1 2">H3C3</strain>
    </source>
</reference>